<reference evidence="2 3" key="1">
    <citation type="submission" date="2018-09" db="EMBL/GenBank/DDBJ databases">
        <title>Genomic investigation of the strawberry pathogen Phytophthora fragariae indicates pathogenicity is determined by transcriptional variation in three key races.</title>
        <authorList>
            <person name="Adams T.M."/>
            <person name="Armitage A.D."/>
            <person name="Sobczyk M.K."/>
            <person name="Bates H.J."/>
            <person name="Dunwell J.M."/>
            <person name="Nellist C.F."/>
            <person name="Harrison R.J."/>
        </authorList>
    </citation>
    <scope>NUCLEOTIDE SEQUENCE [LARGE SCALE GENOMIC DNA]</scope>
    <source>
        <strain evidence="2 3">ONT-3</strain>
    </source>
</reference>
<feature type="region of interest" description="Disordered" evidence="1">
    <location>
        <begin position="1"/>
        <end position="22"/>
    </location>
</feature>
<feature type="region of interest" description="Disordered" evidence="1">
    <location>
        <begin position="37"/>
        <end position="63"/>
    </location>
</feature>
<dbReference type="Proteomes" id="UP000488956">
    <property type="component" value="Unassembled WGS sequence"/>
</dbReference>
<gene>
    <name evidence="2" type="ORF">PF010_g24508</name>
</gene>
<dbReference type="EMBL" id="QXFX01002651">
    <property type="protein sequence ID" value="KAE9074884.1"/>
    <property type="molecule type" value="Genomic_DNA"/>
</dbReference>
<protein>
    <submittedName>
        <fullName evidence="2">Uncharacterized protein</fullName>
    </submittedName>
</protein>
<accession>A0A6G0K2V6</accession>
<evidence type="ECO:0000313" key="2">
    <source>
        <dbReference type="EMBL" id="KAE9074884.1"/>
    </source>
</evidence>
<evidence type="ECO:0000313" key="3">
    <source>
        <dbReference type="Proteomes" id="UP000488956"/>
    </source>
</evidence>
<organism evidence="2 3">
    <name type="scientific">Phytophthora fragariae</name>
    <dbReference type="NCBI Taxonomy" id="53985"/>
    <lineage>
        <taxon>Eukaryota</taxon>
        <taxon>Sar</taxon>
        <taxon>Stramenopiles</taxon>
        <taxon>Oomycota</taxon>
        <taxon>Peronosporomycetes</taxon>
        <taxon>Peronosporales</taxon>
        <taxon>Peronosporaceae</taxon>
        <taxon>Phytophthora</taxon>
    </lineage>
</organism>
<comment type="caution">
    <text evidence="2">The sequence shown here is derived from an EMBL/GenBank/DDBJ whole genome shotgun (WGS) entry which is preliminary data.</text>
</comment>
<sequence length="180" mass="19716">MANVVAGADPMPTALPPSKALENSRGLEKVALALKKRGWKPRRSTDRSNDQTNSCPNRLSERRYRGTERRLNAAVVAQDCVVGVGASIEPVVLLAVQSLSEKPIQLIAGCRSSLRVGGYDRDGNAANALKLVLRRWDSYHKMNPVLQMLTSICLALRYRAHVQVDRDAASQLLSQVRGCP</sequence>
<name>A0A6G0K2V6_9STRA</name>
<evidence type="ECO:0000256" key="1">
    <source>
        <dbReference type="SAM" id="MobiDB-lite"/>
    </source>
</evidence>
<dbReference type="AlphaFoldDB" id="A0A6G0K2V6"/>
<proteinExistence type="predicted"/>